<dbReference type="InterPro" id="IPR002035">
    <property type="entry name" value="VWF_A"/>
</dbReference>
<dbReference type="AlphaFoldDB" id="A0A8J1U1L1"/>
<dbReference type="SMART" id="SM00327">
    <property type="entry name" value="VWA"/>
    <property type="match status" value="1"/>
</dbReference>
<proteinExistence type="predicted"/>
<protein>
    <submittedName>
        <fullName evidence="1">Uncharacterized protein</fullName>
    </submittedName>
</protein>
<dbReference type="OrthoDB" id="5317514at2759"/>
<gene>
    <name evidence="1" type="ORF">OFUS_LOCUS17232</name>
</gene>
<dbReference type="InterPro" id="IPR036465">
    <property type="entry name" value="vWFA_dom_sf"/>
</dbReference>
<name>A0A8J1U1L1_OWEFU</name>
<sequence length="343" mass="38977">MHLSWISAIVAVCCTFLQVSSRPFNPQKYLASLFGGRFYRRSVLSNYGRRDITKIKPECSTRFDRYIYGKDDEPIDPCHFYECVNKLYVRKQCPNGRRTSQHFRDKWEWSEGQTNYPCTVISRPGDKCSLTMSQKGLGHNGAKMCPIDLVFAVHVSCSIAAENKEKIKFFIKHAIAMLTLGPKFTQVGLLSYTKRVHNVLHLKSFTSKGKLLRTVSQMNIDVEDSECGTATWLALKNAREKQFTELNGDRPDKQNVMIVISDGETNPTAMHEDTIQEARRNHEAGIKSVVIALPVTSQQGLSSLKEWMEISTGENGENIFFMKSYDILKTKISSIIKRACRLA</sequence>
<reference evidence="1" key="1">
    <citation type="submission" date="2022-03" db="EMBL/GenBank/DDBJ databases">
        <authorList>
            <person name="Martin C."/>
        </authorList>
    </citation>
    <scope>NUCLEOTIDE SEQUENCE</scope>
</reference>
<evidence type="ECO:0000313" key="2">
    <source>
        <dbReference type="Proteomes" id="UP000749559"/>
    </source>
</evidence>
<organism evidence="1 2">
    <name type="scientific">Owenia fusiformis</name>
    <name type="common">Polychaete worm</name>
    <dbReference type="NCBI Taxonomy" id="6347"/>
    <lineage>
        <taxon>Eukaryota</taxon>
        <taxon>Metazoa</taxon>
        <taxon>Spiralia</taxon>
        <taxon>Lophotrochozoa</taxon>
        <taxon>Annelida</taxon>
        <taxon>Polychaeta</taxon>
        <taxon>Sedentaria</taxon>
        <taxon>Canalipalpata</taxon>
        <taxon>Sabellida</taxon>
        <taxon>Oweniida</taxon>
        <taxon>Oweniidae</taxon>
        <taxon>Owenia</taxon>
    </lineage>
</organism>
<dbReference type="Gene3D" id="3.40.50.410">
    <property type="entry name" value="von Willebrand factor, type A domain"/>
    <property type="match status" value="1"/>
</dbReference>
<dbReference type="EMBL" id="CAIIXF020000008">
    <property type="protein sequence ID" value="CAH1792231.1"/>
    <property type="molecule type" value="Genomic_DNA"/>
</dbReference>
<evidence type="ECO:0000313" key="1">
    <source>
        <dbReference type="EMBL" id="CAH1792231.1"/>
    </source>
</evidence>
<dbReference type="Pfam" id="PF00092">
    <property type="entry name" value="VWA"/>
    <property type="match status" value="1"/>
</dbReference>
<dbReference type="InterPro" id="IPR050525">
    <property type="entry name" value="ECM_Assembly_Org"/>
</dbReference>
<dbReference type="PANTHER" id="PTHR24020">
    <property type="entry name" value="COLLAGEN ALPHA"/>
    <property type="match status" value="1"/>
</dbReference>
<dbReference type="Proteomes" id="UP000749559">
    <property type="component" value="Unassembled WGS sequence"/>
</dbReference>
<dbReference type="GO" id="GO:0005615">
    <property type="term" value="C:extracellular space"/>
    <property type="evidence" value="ECO:0007669"/>
    <property type="project" value="TreeGrafter"/>
</dbReference>
<dbReference type="PROSITE" id="PS50234">
    <property type="entry name" value="VWFA"/>
    <property type="match status" value="1"/>
</dbReference>
<dbReference type="PANTHER" id="PTHR24020:SF18">
    <property type="entry name" value="COLLAGEN ALPHA-1(VI) CHAIN"/>
    <property type="match status" value="1"/>
</dbReference>
<dbReference type="SUPFAM" id="SSF53300">
    <property type="entry name" value="vWA-like"/>
    <property type="match status" value="1"/>
</dbReference>
<comment type="caution">
    <text evidence="1">The sequence shown here is derived from an EMBL/GenBank/DDBJ whole genome shotgun (WGS) entry which is preliminary data.</text>
</comment>
<dbReference type="CDD" id="cd01450">
    <property type="entry name" value="vWFA_subfamily_ECM"/>
    <property type="match status" value="1"/>
</dbReference>
<accession>A0A8J1U1L1</accession>
<keyword evidence="2" id="KW-1185">Reference proteome</keyword>